<dbReference type="AlphaFoldDB" id="A0AAV5S5Q2"/>
<dbReference type="Proteomes" id="UP001377567">
    <property type="component" value="Unassembled WGS sequence"/>
</dbReference>
<gene>
    <name evidence="1" type="ORF">DAKH74_047780</name>
</gene>
<reference evidence="1 2" key="1">
    <citation type="journal article" date="2023" name="Elife">
        <title>Identification of key yeast species and microbe-microbe interactions impacting larval growth of Drosophila in the wild.</title>
        <authorList>
            <person name="Mure A."/>
            <person name="Sugiura Y."/>
            <person name="Maeda R."/>
            <person name="Honda K."/>
            <person name="Sakurai N."/>
            <person name="Takahashi Y."/>
            <person name="Watada M."/>
            <person name="Katoh T."/>
            <person name="Gotoh A."/>
            <person name="Gotoh Y."/>
            <person name="Taniguchi I."/>
            <person name="Nakamura K."/>
            <person name="Hayashi T."/>
            <person name="Katayama T."/>
            <person name="Uemura T."/>
            <person name="Hattori Y."/>
        </authorList>
    </citation>
    <scope>NUCLEOTIDE SEQUENCE [LARGE SCALE GENOMIC DNA]</scope>
    <source>
        <strain evidence="1 2">KH-74</strain>
    </source>
</reference>
<accession>A0AAV5S5Q2</accession>
<organism evidence="1 2">
    <name type="scientific">Maudiozyma humilis</name>
    <name type="common">Sour dough yeast</name>
    <name type="synonym">Kazachstania humilis</name>
    <dbReference type="NCBI Taxonomy" id="51915"/>
    <lineage>
        <taxon>Eukaryota</taxon>
        <taxon>Fungi</taxon>
        <taxon>Dikarya</taxon>
        <taxon>Ascomycota</taxon>
        <taxon>Saccharomycotina</taxon>
        <taxon>Saccharomycetes</taxon>
        <taxon>Saccharomycetales</taxon>
        <taxon>Saccharomycetaceae</taxon>
        <taxon>Maudiozyma</taxon>
    </lineage>
</organism>
<evidence type="ECO:0000313" key="2">
    <source>
        <dbReference type="Proteomes" id="UP001377567"/>
    </source>
</evidence>
<comment type="caution">
    <text evidence="1">The sequence shown here is derived from an EMBL/GenBank/DDBJ whole genome shotgun (WGS) entry which is preliminary data.</text>
</comment>
<evidence type="ECO:0000313" key="1">
    <source>
        <dbReference type="EMBL" id="GMM58162.1"/>
    </source>
</evidence>
<name>A0AAV5S5Q2_MAUHU</name>
<dbReference type="EMBL" id="BTGD01000020">
    <property type="protein sequence ID" value="GMM58162.1"/>
    <property type="molecule type" value="Genomic_DNA"/>
</dbReference>
<protein>
    <submittedName>
        <fullName evidence="1">Csi1 protein</fullName>
    </submittedName>
</protein>
<proteinExistence type="predicted"/>
<sequence>MEHTEVGIQCSVLADINYQYELECVALSRDRVAQCYLLLGHCTSQSYGVSRSIQVPLGVAGTGNYSFEVDVALLRRRYELVKQVLPAGAVPLGLMLVNSGCYNYDEVVEQSFLLNKLGLEAELELLLKYEPGQVDGGEELRLECLLRDPASIPLAFNRVLHKVVDSVTNVAMPQRDASNLQAQEAKEQHASALDQFVQSNEQEDQLAQGLLRRVDRMVEFLQSERDAPPTHYDEDYEAVLRKVSLLVSQLELGGTEDIENEVLSMENELKVLQIACNQWEMATPR</sequence>
<keyword evidence="2" id="KW-1185">Reference proteome</keyword>